<feature type="domain" description="HTH araC/xylS-type" evidence="3">
    <location>
        <begin position="236"/>
        <end position="334"/>
    </location>
</feature>
<organism evidence="4 5">
    <name type="scientific">Methylomonas aurea</name>
    <dbReference type="NCBI Taxonomy" id="2952224"/>
    <lineage>
        <taxon>Bacteria</taxon>
        <taxon>Pseudomonadati</taxon>
        <taxon>Pseudomonadota</taxon>
        <taxon>Gammaproteobacteria</taxon>
        <taxon>Methylococcales</taxon>
        <taxon>Methylococcaceae</taxon>
        <taxon>Methylomonas</taxon>
    </lineage>
</organism>
<dbReference type="SMART" id="SM00342">
    <property type="entry name" value="HTH_ARAC"/>
    <property type="match status" value="1"/>
</dbReference>
<gene>
    <name evidence="4" type="ORF">NP603_17575</name>
</gene>
<proteinExistence type="predicted"/>
<dbReference type="SUPFAM" id="SSF52317">
    <property type="entry name" value="Class I glutamine amidotransferase-like"/>
    <property type="match status" value="1"/>
</dbReference>
<dbReference type="SUPFAM" id="SSF46689">
    <property type="entry name" value="Homeodomain-like"/>
    <property type="match status" value="2"/>
</dbReference>
<dbReference type="Proteomes" id="UP001524569">
    <property type="component" value="Unassembled WGS sequence"/>
</dbReference>
<dbReference type="Gene3D" id="3.40.50.880">
    <property type="match status" value="1"/>
</dbReference>
<dbReference type="Gene3D" id="1.10.10.60">
    <property type="entry name" value="Homeodomain-like"/>
    <property type="match status" value="1"/>
</dbReference>
<dbReference type="InterPro" id="IPR009057">
    <property type="entry name" value="Homeodomain-like_sf"/>
</dbReference>
<dbReference type="Pfam" id="PF01965">
    <property type="entry name" value="DJ-1_PfpI"/>
    <property type="match status" value="1"/>
</dbReference>
<name>A0ABT1UL60_9GAMM</name>
<dbReference type="InterPro" id="IPR052158">
    <property type="entry name" value="INH-QAR"/>
</dbReference>
<dbReference type="InterPro" id="IPR002818">
    <property type="entry name" value="DJ-1/PfpI"/>
</dbReference>
<evidence type="ECO:0000313" key="4">
    <source>
        <dbReference type="EMBL" id="MCQ8182938.1"/>
    </source>
</evidence>
<dbReference type="RefSeq" id="WP_256612208.1">
    <property type="nucleotide sequence ID" value="NZ_JANIBM010000031.1"/>
</dbReference>
<keyword evidence="2" id="KW-0804">Transcription</keyword>
<dbReference type="PROSITE" id="PS01124">
    <property type="entry name" value="HTH_ARAC_FAMILY_2"/>
    <property type="match status" value="1"/>
</dbReference>
<dbReference type="PANTHER" id="PTHR43130:SF3">
    <property type="entry name" value="HTH-TYPE TRANSCRIPTIONAL REGULATOR RV1931C"/>
    <property type="match status" value="1"/>
</dbReference>
<keyword evidence="5" id="KW-1185">Reference proteome</keyword>
<dbReference type="InterPro" id="IPR029062">
    <property type="entry name" value="Class_I_gatase-like"/>
</dbReference>
<dbReference type="Pfam" id="PF12833">
    <property type="entry name" value="HTH_18"/>
    <property type="match status" value="1"/>
</dbReference>
<dbReference type="CDD" id="cd03137">
    <property type="entry name" value="GATase1_AraC_1"/>
    <property type="match status" value="1"/>
</dbReference>
<evidence type="ECO:0000313" key="5">
    <source>
        <dbReference type="Proteomes" id="UP001524569"/>
    </source>
</evidence>
<evidence type="ECO:0000256" key="1">
    <source>
        <dbReference type="ARBA" id="ARBA00023015"/>
    </source>
</evidence>
<dbReference type="EMBL" id="JANIBM010000031">
    <property type="protein sequence ID" value="MCQ8182938.1"/>
    <property type="molecule type" value="Genomic_DNA"/>
</dbReference>
<evidence type="ECO:0000256" key="2">
    <source>
        <dbReference type="ARBA" id="ARBA00023163"/>
    </source>
</evidence>
<dbReference type="InterPro" id="IPR018060">
    <property type="entry name" value="HTH_AraC"/>
</dbReference>
<keyword evidence="1" id="KW-0805">Transcription regulation</keyword>
<protein>
    <submittedName>
        <fullName evidence="4">GlxA family transcriptional regulator</fullName>
    </submittedName>
</protein>
<dbReference type="PANTHER" id="PTHR43130">
    <property type="entry name" value="ARAC-FAMILY TRANSCRIPTIONAL REGULATOR"/>
    <property type="match status" value="1"/>
</dbReference>
<evidence type="ECO:0000259" key="3">
    <source>
        <dbReference type="PROSITE" id="PS01124"/>
    </source>
</evidence>
<reference evidence="4 5" key="1">
    <citation type="submission" date="2022-07" db="EMBL/GenBank/DDBJ databases">
        <title>Methylomonas rivi sp. nov., Methylomonas rosea sp. nov., Methylomonas aureus sp. nov. and Methylomonas subterranea sp. nov., four novel methanotrophs isolated from a freshwater creek and the deep terrestrial subsurface.</title>
        <authorList>
            <person name="Abin C."/>
            <person name="Sankaranarayanan K."/>
            <person name="Garner C."/>
            <person name="Sindelar R."/>
            <person name="Kotary K."/>
            <person name="Garner R."/>
            <person name="Barclay S."/>
            <person name="Lawson P."/>
            <person name="Krumholz L."/>
        </authorList>
    </citation>
    <scope>NUCLEOTIDE SEQUENCE [LARGE SCALE GENOMIC DNA]</scope>
    <source>
        <strain evidence="4 5">SURF-1</strain>
    </source>
</reference>
<accession>A0ABT1UL60</accession>
<sequence length="342" mass="38242">MTAFSFAHPENFKYQSRTVGIVAFPGVESLDITGPFEVFNFANLGLGQHGIDCEPIYTIKLLGSSPGPVATMSGLQVVAEDIYGDSSAEYDTLLIPGGDISREVHNRELLDWIAAMAPKVRRIASVCTGAFLLAEAGLLDGRIATTHWHYSQQFAQCYPNIQVEADRIFIKHGHIFTSGGITSGIDLALAMLEEDWGRDLALYVARFLVVFLKRPGGQSQFSSYLSNEAFQRTDLRELQSWIVANLHTDLKVEAMAERLAMSPRNFARVFLNETGMTPAKFVETARIDQARHFLETTELSIESVADKTGFKDPERMRRTFLRQLGVNPQNYRQRFSRATSLH</sequence>
<comment type="caution">
    <text evidence="4">The sequence shown here is derived from an EMBL/GenBank/DDBJ whole genome shotgun (WGS) entry which is preliminary data.</text>
</comment>